<keyword evidence="2" id="KW-1185">Reference proteome</keyword>
<dbReference type="EMBL" id="JTHE03000031">
    <property type="protein sequence ID" value="MCM1982150.1"/>
    <property type="molecule type" value="Genomic_DNA"/>
</dbReference>
<comment type="caution">
    <text evidence="1">The sequence shown here is derived from an EMBL/GenBank/DDBJ whole genome shotgun (WGS) entry which is preliminary data.</text>
</comment>
<organism evidence="1 2">
    <name type="scientific">Lyngbya confervoides BDU141951</name>
    <dbReference type="NCBI Taxonomy" id="1574623"/>
    <lineage>
        <taxon>Bacteria</taxon>
        <taxon>Bacillati</taxon>
        <taxon>Cyanobacteriota</taxon>
        <taxon>Cyanophyceae</taxon>
        <taxon>Oscillatoriophycideae</taxon>
        <taxon>Oscillatoriales</taxon>
        <taxon>Microcoleaceae</taxon>
        <taxon>Lyngbya</taxon>
    </lineage>
</organism>
<dbReference type="RefSeq" id="WP_166283944.1">
    <property type="nucleotide sequence ID" value="NZ_JTHE03000031.1"/>
</dbReference>
<name>A0ABD4T1A7_9CYAN</name>
<evidence type="ECO:0000313" key="2">
    <source>
        <dbReference type="Proteomes" id="UP000031561"/>
    </source>
</evidence>
<dbReference type="Proteomes" id="UP000031561">
    <property type="component" value="Unassembled WGS sequence"/>
</dbReference>
<evidence type="ECO:0000313" key="1">
    <source>
        <dbReference type="EMBL" id="MCM1982150.1"/>
    </source>
</evidence>
<proteinExistence type="predicted"/>
<dbReference type="AlphaFoldDB" id="A0ABD4T1A7"/>
<protein>
    <submittedName>
        <fullName evidence="1">Uncharacterized protein</fullName>
    </submittedName>
</protein>
<reference evidence="1 2" key="1">
    <citation type="journal article" date="2015" name="Genome Announc.">
        <title>Draft Genome Sequence of Filamentous Marine Cyanobacterium Lyngbya confervoides Strain BDU141951.</title>
        <authorList>
            <person name="Chandrababunaidu M.M."/>
            <person name="Sen D."/>
            <person name="Tripathy S."/>
        </authorList>
    </citation>
    <scope>NUCLEOTIDE SEQUENCE [LARGE SCALE GENOMIC DNA]</scope>
    <source>
        <strain evidence="1 2">BDU141951</strain>
    </source>
</reference>
<accession>A0ABD4T1A7</accession>
<sequence length="144" mass="15775">MQLYIGLGILAALTAIGGLIAANLKHQRDMELARVKEAECKRSLLQVPDLSPWPEGNKLPSEEILRLKPGRFVAAYGYQFPGERWPGPFFEELSETGGVDKFSISLKISSISDGLVTGTSACFPGNVRVPFDYVYDDVISPLES</sequence>
<gene>
    <name evidence="1" type="ORF">QQ91_0004805</name>
</gene>